<keyword evidence="2" id="KW-0406">Ion transport</keyword>
<evidence type="ECO:0000313" key="3">
    <source>
        <dbReference type="Proteomes" id="UP000094527"/>
    </source>
</evidence>
<keyword evidence="2" id="KW-0407">Ion channel</keyword>
<keyword evidence="2" id="KW-0813">Transport</keyword>
<gene>
    <name evidence="2" type="ORF">Ocin01_14995</name>
</gene>
<protein>
    <submittedName>
        <fullName evidence="2">Sodium channel protein para</fullName>
    </submittedName>
</protein>
<feature type="region of interest" description="Disordered" evidence="1">
    <location>
        <begin position="16"/>
        <end position="39"/>
    </location>
</feature>
<organism evidence="2 3">
    <name type="scientific">Orchesella cincta</name>
    <name type="common">Springtail</name>
    <name type="synonym">Podura cincta</name>
    <dbReference type="NCBI Taxonomy" id="48709"/>
    <lineage>
        <taxon>Eukaryota</taxon>
        <taxon>Metazoa</taxon>
        <taxon>Ecdysozoa</taxon>
        <taxon>Arthropoda</taxon>
        <taxon>Hexapoda</taxon>
        <taxon>Collembola</taxon>
        <taxon>Entomobryomorpha</taxon>
        <taxon>Entomobryoidea</taxon>
        <taxon>Orchesellidae</taxon>
        <taxon>Orchesellinae</taxon>
        <taxon>Orchesella</taxon>
    </lineage>
</organism>
<sequence length="39" mass="4252">MSTSAGWAEVLDGIINEDDCDDQSQNLGKAGDLEIPQWE</sequence>
<proteinExistence type="predicted"/>
<name>A0A1D2MFM3_ORCCI</name>
<evidence type="ECO:0000313" key="2">
    <source>
        <dbReference type="EMBL" id="ODM91684.1"/>
    </source>
</evidence>
<dbReference type="EMBL" id="LJIJ01001451">
    <property type="protein sequence ID" value="ODM91684.1"/>
    <property type="molecule type" value="Genomic_DNA"/>
</dbReference>
<keyword evidence="3" id="KW-1185">Reference proteome</keyword>
<accession>A0A1D2MFM3</accession>
<evidence type="ECO:0000256" key="1">
    <source>
        <dbReference type="SAM" id="MobiDB-lite"/>
    </source>
</evidence>
<dbReference type="AlphaFoldDB" id="A0A1D2MFM3"/>
<comment type="caution">
    <text evidence="2">The sequence shown here is derived from an EMBL/GenBank/DDBJ whole genome shotgun (WGS) entry which is preliminary data.</text>
</comment>
<dbReference type="GO" id="GO:0034220">
    <property type="term" value="P:monoatomic ion transmembrane transport"/>
    <property type="evidence" value="ECO:0007669"/>
    <property type="project" value="UniProtKB-KW"/>
</dbReference>
<dbReference type="OrthoDB" id="2984333at2759"/>
<reference evidence="2 3" key="1">
    <citation type="journal article" date="2016" name="Genome Biol. Evol.">
        <title>Gene Family Evolution Reflects Adaptation to Soil Environmental Stressors in the Genome of the Collembolan Orchesella cincta.</title>
        <authorList>
            <person name="Faddeeva-Vakhrusheva A."/>
            <person name="Derks M.F."/>
            <person name="Anvar S.Y."/>
            <person name="Agamennone V."/>
            <person name="Suring W."/>
            <person name="Smit S."/>
            <person name="van Straalen N.M."/>
            <person name="Roelofs D."/>
        </authorList>
    </citation>
    <scope>NUCLEOTIDE SEQUENCE [LARGE SCALE GENOMIC DNA]</scope>
    <source>
        <tissue evidence="2">Mixed pool</tissue>
    </source>
</reference>
<dbReference type="Proteomes" id="UP000094527">
    <property type="component" value="Unassembled WGS sequence"/>
</dbReference>